<gene>
    <name evidence="1" type="ORF">UFOPK2579_01275</name>
</gene>
<dbReference type="AlphaFoldDB" id="A0A6J6QG67"/>
<reference evidence="1" key="1">
    <citation type="submission" date="2020-05" db="EMBL/GenBank/DDBJ databases">
        <authorList>
            <person name="Chiriac C."/>
            <person name="Salcher M."/>
            <person name="Ghai R."/>
            <person name="Kavagutti S V."/>
        </authorList>
    </citation>
    <scope>NUCLEOTIDE SEQUENCE</scope>
</reference>
<sequence>MWTDEGDVADLRTSYSKTSNGFTPPGVLAENIRAYNIRVGTAGDAGGWVVWDDNTLEGEVYATSIPVGGAVPDTDPPEPPPTNVGGFLPPKNTPKCTSSVTIKPGVVAAAQGGGCFDEAPAGVWTTKSDVNVNGVKFVGSKDSTSVSVNTAKHTITATAGVVQMAGPLIFSKDAGTWDVDGSTVFQDLERFGIKLFDFKALGEAAVTFSSGQAKIDINLSLPSPFDIVTGGTTLTTTMKKGLSLVGIKLGVKSLSIGAFEMRDLLVTYDASNSTFTGGVFLKLPPSGEFSELRVGFRQGKLVRLALTYGGPPFPFTVYPGVWIKNAGFDYDGTNGFALGGGASIAVPTADGPITFDAIGNPPGTGGGFRYAQPNGGDPRLDLAGTLAFFGFDLASAHAYFEPTNAKFGFDANVNIGFPRLGVHGAVAGEVDLGNGTFYAEADLEGCVLICVRGAGVISNIGIAACVEIDLFVTTLEFLVGYKWQSGLTAGTTCDTGAFKTPPAGSGPGPDSVTIGKDGTIFTPFHSDLTTYAVDIPGQGGVPLVRVHDVINDETVALDPANPEEPQSSEHMVLVPSPATSSVRLVMIDNSPFGGNAYEVTTLPSSRAIATAGSYRSLDGRRVDSPGITVAEMYPATTVTATVGGKGRERKVTWQASDLVDSGRSLRFVETDADGIQHVLGGSDEPTGSLDFTVADGVAGTRSIEAVVVNAQGVPISTTPVATFEAPGYVLPAKAAQLKLAVKKGKLVASWQGKRSAAWRVLIALEDGRRLHLTSTRNAVTVPSVGKGDKVKVTVVGVDNAGRFGKPATAKR</sequence>
<evidence type="ECO:0000313" key="1">
    <source>
        <dbReference type="EMBL" id="CAB4707838.1"/>
    </source>
</evidence>
<accession>A0A6J6QG67</accession>
<dbReference type="EMBL" id="CAEZXR010000138">
    <property type="protein sequence ID" value="CAB4707838.1"/>
    <property type="molecule type" value="Genomic_DNA"/>
</dbReference>
<name>A0A6J6QG67_9ZZZZ</name>
<organism evidence="1">
    <name type="scientific">freshwater metagenome</name>
    <dbReference type="NCBI Taxonomy" id="449393"/>
    <lineage>
        <taxon>unclassified sequences</taxon>
        <taxon>metagenomes</taxon>
        <taxon>ecological metagenomes</taxon>
    </lineage>
</organism>
<proteinExistence type="predicted"/>
<protein>
    <submittedName>
        <fullName evidence="1">Unannotated protein</fullName>
    </submittedName>
</protein>